<dbReference type="PANTHER" id="PTHR11550">
    <property type="entry name" value="CTP SYNTHASE"/>
    <property type="match status" value="1"/>
</dbReference>
<dbReference type="AlphaFoldDB" id="A0ABD1N7Z9"/>
<reference evidence="2 3" key="1">
    <citation type="submission" date="2024-08" db="EMBL/GenBank/DDBJ databases">
        <title>Insights into the chromosomal genome structure of Flemingia macrophylla.</title>
        <authorList>
            <person name="Ding Y."/>
            <person name="Zhao Y."/>
            <person name="Bi W."/>
            <person name="Wu M."/>
            <person name="Zhao G."/>
            <person name="Gong Y."/>
            <person name="Li W."/>
            <person name="Zhang P."/>
        </authorList>
    </citation>
    <scope>NUCLEOTIDE SEQUENCE [LARGE SCALE GENOMIC DNA]</scope>
    <source>
        <strain evidence="2">DYQJB</strain>
        <tissue evidence="2">Leaf</tissue>
    </source>
</reference>
<dbReference type="InterPro" id="IPR017456">
    <property type="entry name" value="CTP_synthase_N"/>
</dbReference>
<proteinExistence type="predicted"/>
<organism evidence="2 3">
    <name type="scientific">Flemingia macrophylla</name>
    <dbReference type="NCBI Taxonomy" id="520843"/>
    <lineage>
        <taxon>Eukaryota</taxon>
        <taxon>Viridiplantae</taxon>
        <taxon>Streptophyta</taxon>
        <taxon>Embryophyta</taxon>
        <taxon>Tracheophyta</taxon>
        <taxon>Spermatophyta</taxon>
        <taxon>Magnoliopsida</taxon>
        <taxon>eudicotyledons</taxon>
        <taxon>Gunneridae</taxon>
        <taxon>Pentapetalae</taxon>
        <taxon>rosids</taxon>
        <taxon>fabids</taxon>
        <taxon>Fabales</taxon>
        <taxon>Fabaceae</taxon>
        <taxon>Papilionoideae</taxon>
        <taxon>50 kb inversion clade</taxon>
        <taxon>NPAAA clade</taxon>
        <taxon>indigoferoid/millettioid clade</taxon>
        <taxon>Phaseoleae</taxon>
        <taxon>Flemingia</taxon>
    </lineage>
</organism>
<dbReference type="InterPro" id="IPR027417">
    <property type="entry name" value="P-loop_NTPase"/>
</dbReference>
<dbReference type="SUPFAM" id="SSF52540">
    <property type="entry name" value="P-loop containing nucleoside triphosphate hydrolases"/>
    <property type="match status" value="1"/>
</dbReference>
<accession>A0ABD1N7Z9</accession>
<dbReference type="Proteomes" id="UP001603857">
    <property type="component" value="Unassembled WGS sequence"/>
</dbReference>
<protein>
    <recommendedName>
        <fullName evidence="1">CTP synthase N-terminal domain-containing protein</fullName>
    </recommendedName>
</protein>
<dbReference type="Gene3D" id="3.40.50.300">
    <property type="entry name" value="P-loop containing nucleotide triphosphate hydrolases"/>
    <property type="match status" value="1"/>
</dbReference>
<evidence type="ECO:0000313" key="2">
    <source>
        <dbReference type="EMBL" id="KAL2344200.1"/>
    </source>
</evidence>
<gene>
    <name evidence="2" type="ORF">Fmac_005485</name>
</gene>
<sequence length="163" mass="18464">MLDLNNLDTSKVILSDIQEKIFGIKKAMSTFLSWLDNFCLIHVSLIPVLGVMEEQKTKPTQHSVMELHALGLTPHLLTSRCTELTRAFTTVRHVNKTDVVTLDTTFGFFSHIIGAFYGRSNSPWLGERKTTNLRGERSGFAGMRSKRTKIDQKIHLIIGIHRV</sequence>
<comment type="caution">
    <text evidence="2">The sequence shown here is derived from an EMBL/GenBank/DDBJ whole genome shotgun (WGS) entry which is preliminary data.</text>
</comment>
<evidence type="ECO:0000313" key="3">
    <source>
        <dbReference type="Proteomes" id="UP001603857"/>
    </source>
</evidence>
<dbReference type="Pfam" id="PF06418">
    <property type="entry name" value="CTP_synth_N"/>
    <property type="match status" value="1"/>
</dbReference>
<feature type="domain" description="CTP synthase N-terminal" evidence="1">
    <location>
        <begin position="35"/>
        <end position="86"/>
    </location>
</feature>
<dbReference type="InterPro" id="IPR004468">
    <property type="entry name" value="CTP_synthase"/>
</dbReference>
<dbReference type="PANTHER" id="PTHR11550:SF40">
    <property type="entry name" value="CTP SYNTHASE"/>
    <property type="match status" value="1"/>
</dbReference>
<evidence type="ECO:0000259" key="1">
    <source>
        <dbReference type="Pfam" id="PF06418"/>
    </source>
</evidence>
<keyword evidence="3" id="KW-1185">Reference proteome</keyword>
<name>A0ABD1N7Z9_9FABA</name>
<dbReference type="EMBL" id="JBGMDY010000002">
    <property type="protein sequence ID" value="KAL2344200.1"/>
    <property type="molecule type" value="Genomic_DNA"/>
</dbReference>